<evidence type="ECO:0000313" key="2">
    <source>
        <dbReference type="EMBL" id="TRW48834.1"/>
    </source>
</evidence>
<dbReference type="SUPFAM" id="SSF160544">
    <property type="entry name" value="EscU C-terminal domain-like"/>
    <property type="match status" value="1"/>
</dbReference>
<protein>
    <submittedName>
        <fullName evidence="2">Flagellar protein FhlB</fullName>
    </submittedName>
</protein>
<keyword evidence="3" id="KW-1185">Reference proteome</keyword>
<dbReference type="EMBL" id="VJWL01000002">
    <property type="protein sequence ID" value="TRW48834.1"/>
    <property type="molecule type" value="Genomic_DNA"/>
</dbReference>
<dbReference type="RefSeq" id="WP_143235820.1">
    <property type="nucleotide sequence ID" value="NZ_VJWL01000002.1"/>
</dbReference>
<evidence type="ECO:0000256" key="1">
    <source>
        <dbReference type="ARBA" id="ARBA00010690"/>
    </source>
</evidence>
<dbReference type="Proteomes" id="UP000320359">
    <property type="component" value="Unassembled WGS sequence"/>
</dbReference>
<gene>
    <name evidence="2" type="ORF">FM042_07580</name>
</gene>
<keyword evidence="2" id="KW-0969">Cilium</keyword>
<organism evidence="2 3">
    <name type="scientific">Aliidiomarina halalkaliphila</name>
    <dbReference type="NCBI Taxonomy" id="2593535"/>
    <lineage>
        <taxon>Bacteria</taxon>
        <taxon>Pseudomonadati</taxon>
        <taxon>Pseudomonadota</taxon>
        <taxon>Gammaproteobacteria</taxon>
        <taxon>Alteromonadales</taxon>
        <taxon>Idiomarinaceae</taxon>
        <taxon>Aliidiomarina</taxon>
    </lineage>
</organism>
<dbReference type="GO" id="GO:0009306">
    <property type="term" value="P:protein secretion"/>
    <property type="evidence" value="ECO:0007669"/>
    <property type="project" value="InterPro"/>
</dbReference>
<accession>A0A552X1D4</accession>
<dbReference type="InterPro" id="IPR029025">
    <property type="entry name" value="T3SS_substrate_exporter_C"/>
</dbReference>
<name>A0A552X1D4_9GAMM</name>
<evidence type="ECO:0000313" key="3">
    <source>
        <dbReference type="Proteomes" id="UP000320359"/>
    </source>
</evidence>
<keyword evidence="2" id="KW-0282">Flagellum</keyword>
<comment type="caution">
    <text evidence="2">The sequence shown here is derived from an EMBL/GenBank/DDBJ whole genome shotgun (WGS) entry which is preliminary data.</text>
</comment>
<proteinExistence type="inferred from homology"/>
<dbReference type="AlphaFoldDB" id="A0A552X1D4"/>
<dbReference type="OrthoDB" id="5244399at2"/>
<dbReference type="Pfam" id="PF01312">
    <property type="entry name" value="Bac_export_2"/>
    <property type="match status" value="1"/>
</dbReference>
<dbReference type="InterPro" id="IPR006135">
    <property type="entry name" value="T3SS_substrate_exporter"/>
</dbReference>
<keyword evidence="2" id="KW-0966">Cell projection</keyword>
<dbReference type="GO" id="GO:0016020">
    <property type="term" value="C:membrane"/>
    <property type="evidence" value="ECO:0007669"/>
    <property type="project" value="InterPro"/>
</dbReference>
<comment type="similarity">
    <text evidence="1">Belongs to the type III secretion exporter family.</text>
</comment>
<dbReference type="Gene3D" id="3.40.1690.10">
    <property type="entry name" value="secretion proteins EscU"/>
    <property type="match status" value="1"/>
</dbReference>
<sequence length="96" mass="10698">MSNSSWDRRRGAVAVGYDEAGNSPQVLAQGYGEFAERIIAQARAHDIYVHDAPELVGLLMQLNPDDYIPEHVKEVLVELLMWLKDVADDDTSGEDL</sequence>
<reference evidence="2 3" key="1">
    <citation type="submission" date="2019-07" db="EMBL/GenBank/DDBJ databases">
        <authorList>
            <person name="Yang M."/>
            <person name="Zhao D."/>
            <person name="Xiang H."/>
        </authorList>
    </citation>
    <scope>NUCLEOTIDE SEQUENCE [LARGE SCALE GENOMIC DNA]</scope>
    <source>
        <strain evidence="2 3">IM1326</strain>
    </source>
</reference>